<organism evidence="2 3">
    <name type="scientific">Eiseniibacteriota bacterium</name>
    <dbReference type="NCBI Taxonomy" id="2212470"/>
    <lineage>
        <taxon>Bacteria</taxon>
        <taxon>Candidatus Eiseniibacteriota</taxon>
    </lineage>
</organism>
<feature type="region of interest" description="Disordered" evidence="1">
    <location>
        <begin position="47"/>
        <end position="81"/>
    </location>
</feature>
<sequence>MRPGIGMHQTMSLSQVLTPQMRMNLELIQAPILEAVEALEQTVMENPWLERNEDQTDPRFVRDADREVAQTPSTPTEQREFDEAEAWFDAPATPWTHEGFPADEAQGAIAVNVPTPYEQLNEQVADLDVRRPVMEMVRLLICNLDEHG</sequence>
<dbReference type="GO" id="GO:0016987">
    <property type="term" value="F:sigma factor activity"/>
    <property type="evidence" value="ECO:0007669"/>
    <property type="project" value="InterPro"/>
</dbReference>
<feature type="compositionally biased region" description="Basic and acidic residues" evidence="1">
    <location>
        <begin position="48"/>
        <end position="68"/>
    </location>
</feature>
<dbReference type="PANTHER" id="PTHR32248:SF4">
    <property type="entry name" value="RNA POLYMERASE SIGMA-54 FACTOR"/>
    <property type="match status" value="1"/>
</dbReference>
<reference evidence="2" key="2">
    <citation type="journal article" date="2021" name="Microbiome">
        <title>Successional dynamics and alternative stable states in a saline activated sludge microbial community over 9 years.</title>
        <authorList>
            <person name="Wang Y."/>
            <person name="Ye J."/>
            <person name="Ju F."/>
            <person name="Liu L."/>
            <person name="Boyd J.A."/>
            <person name="Deng Y."/>
            <person name="Parks D.H."/>
            <person name="Jiang X."/>
            <person name="Yin X."/>
            <person name="Woodcroft B.J."/>
            <person name="Tyson G.W."/>
            <person name="Hugenholtz P."/>
            <person name="Polz M.F."/>
            <person name="Zhang T."/>
        </authorList>
    </citation>
    <scope>NUCLEOTIDE SEQUENCE</scope>
    <source>
        <strain evidence="2">HKST-UBA02</strain>
    </source>
</reference>
<evidence type="ECO:0000313" key="2">
    <source>
        <dbReference type="EMBL" id="MCA9757126.1"/>
    </source>
</evidence>
<feature type="non-terminal residue" evidence="2">
    <location>
        <position position="148"/>
    </location>
</feature>
<comment type="caution">
    <text evidence="2">The sequence shown here is derived from an EMBL/GenBank/DDBJ whole genome shotgun (WGS) entry which is preliminary data.</text>
</comment>
<evidence type="ECO:0000313" key="3">
    <source>
        <dbReference type="Proteomes" id="UP000739538"/>
    </source>
</evidence>
<reference evidence="2" key="1">
    <citation type="submission" date="2020-04" db="EMBL/GenBank/DDBJ databases">
        <authorList>
            <person name="Zhang T."/>
        </authorList>
    </citation>
    <scope>NUCLEOTIDE SEQUENCE</scope>
    <source>
        <strain evidence="2">HKST-UBA02</strain>
    </source>
</reference>
<dbReference type="AlphaFoldDB" id="A0A956NEP6"/>
<dbReference type="InterPro" id="IPR000394">
    <property type="entry name" value="RNA_pol_sigma_54"/>
</dbReference>
<dbReference type="Pfam" id="PF00309">
    <property type="entry name" value="Sigma54_AID"/>
    <property type="match status" value="1"/>
</dbReference>
<dbReference type="GO" id="GO:0001216">
    <property type="term" value="F:DNA-binding transcription activator activity"/>
    <property type="evidence" value="ECO:0007669"/>
    <property type="project" value="InterPro"/>
</dbReference>
<dbReference type="PANTHER" id="PTHR32248">
    <property type="entry name" value="RNA POLYMERASE SIGMA-54 FACTOR"/>
    <property type="match status" value="1"/>
</dbReference>
<accession>A0A956NEP6</accession>
<dbReference type="EMBL" id="JAGQHS010000082">
    <property type="protein sequence ID" value="MCA9757126.1"/>
    <property type="molecule type" value="Genomic_DNA"/>
</dbReference>
<evidence type="ECO:0000256" key="1">
    <source>
        <dbReference type="SAM" id="MobiDB-lite"/>
    </source>
</evidence>
<evidence type="ECO:0008006" key="4">
    <source>
        <dbReference type="Google" id="ProtNLM"/>
    </source>
</evidence>
<dbReference type="Proteomes" id="UP000739538">
    <property type="component" value="Unassembled WGS sequence"/>
</dbReference>
<name>A0A956NEP6_UNCEI</name>
<proteinExistence type="predicted"/>
<protein>
    <recommendedName>
        <fullName evidence="4">RNA polymerase sigma-54 factor</fullName>
    </recommendedName>
</protein>
<gene>
    <name evidence="2" type="ORF">KDA27_15080</name>
</gene>